<organism evidence="1 2">
    <name type="scientific">Rubroshorea leprosula</name>
    <dbReference type="NCBI Taxonomy" id="152421"/>
    <lineage>
        <taxon>Eukaryota</taxon>
        <taxon>Viridiplantae</taxon>
        <taxon>Streptophyta</taxon>
        <taxon>Embryophyta</taxon>
        <taxon>Tracheophyta</taxon>
        <taxon>Spermatophyta</taxon>
        <taxon>Magnoliopsida</taxon>
        <taxon>eudicotyledons</taxon>
        <taxon>Gunneridae</taxon>
        <taxon>Pentapetalae</taxon>
        <taxon>rosids</taxon>
        <taxon>malvids</taxon>
        <taxon>Malvales</taxon>
        <taxon>Dipterocarpaceae</taxon>
        <taxon>Rubroshorea</taxon>
    </lineage>
</organism>
<name>A0AAV5HN44_9ROSI</name>
<comment type="caution">
    <text evidence="1">The sequence shown here is derived from an EMBL/GenBank/DDBJ whole genome shotgun (WGS) entry which is preliminary data.</text>
</comment>
<accession>A0AAV5HN44</accession>
<protein>
    <submittedName>
        <fullName evidence="1">Uncharacterized protein</fullName>
    </submittedName>
</protein>
<proteinExistence type="predicted"/>
<dbReference type="Proteomes" id="UP001054252">
    <property type="component" value="Unassembled WGS sequence"/>
</dbReference>
<evidence type="ECO:0000313" key="2">
    <source>
        <dbReference type="Proteomes" id="UP001054252"/>
    </source>
</evidence>
<dbReference type="EMBL" id="BPVZ01000001">
    <property type="protein sequence ID" value="GKU86886.1"/>
    <property type="molecule type" value="Genomic_DNA"/>
</dbReference>
<dbReference type="AlphaFoldDB" id="A0AAV5HN44"/>
<keyword evidence="2" id="KW-1185">Reference proteome</keyword>
<reference evidence="1 2" key="1">
    <citation type="journal article" date="2021" name="Commun. Biol.">
        <title>The genome of Shorea leprosula (Dipterocarpaceae) highlights the ecological relevance of drought in aseasonal tropical rainforests.</title>
        <authorList>
            <person name="Ng K.K.S."/>
            <person name="Kobayashi M.J."/>
            <person name="Fawcett J.A."/>
            <person name="Hatakeyama M."/>
            <person name="Paape T."/>
            <person name="Ng C.H."/>
            <person name="Ang C.C."/>
            <person name="Tnah L.H."/>
            <person name="Lee C.T."/>
            <person name="Nishiyama T."/>
            <person name="Sese J."/>
            <person name="O'Brien M.J."/>
            <person name="Copetti D."/>
            <person name="Mohd Noor M.I."/>
            <person name="Ong R.C."/>
            <person name="Putra M."/>
            <person name="Sireger I.Z."/>
            <person name="Indrioko S."/>
            <person name="Kosugi Y."/>
            <person name="Izuno A."/>
            <person name="Isagi Y."/>
            <person name="Lee S.L."/>
            <person name="Shimizu K.K."/>
        </authorList>
    </citation>
    <scope>NUCLEOTIDE SEQUENCE [LARGE SCALE GENOMIC DNA]</scope>
    <source>
        <strain evidence="1">214</strain>
    </source>
</reference>
<sequence length="84" mass="9253">MNPGAWVHRKPRMNPACATGFATGFAMNPAHVIGLAMNPARAWVHDIPDASWVLNLCQVANPGASWVLNPCQKKESMFFSNKQF</sequence>
<gene>
    <name evidence="1" type="ORF">SLEP1_g1358</name>
</gene>
<evidence type="ECO:0000313" key="1">
    <source>
        <dbReference type="EMBL" id="GKU86886.1"/>
    </source>
</evidence>